<dbReference type="STRING" id="7574.A0A1S3IQB7"/>
<dbReference type="RefSeq" id="XP_013400263.1">
    <property type="nucleotide sequence ID" value="XM_013544809.1"/>
</dbReference>
<keyword evidence="7" id="KW-0378">Hydrolase</keyword>
<dbReference type="Gene3D" id="3.40.50.300">
    <property type="entry name" value="P-loop containing nucleotide triphosphate hydrolases"/>
    <property type="match status" value="1"/>
</dbReference>
<evidence type="ECO:0000256" key="2">
    <source>
        <dbReference type="ARBA" id="ARBA00007448"/>
    </source>
</evidence>
<evidence type="ECO:0000256" key="5">
    <source>
        <dbReference type="ARBA" id="ARBA00022741"/>
    </source>
</evidence>
<keyword evidence="6" id="KW-0999">Mitochondrion inner membrane</keyword>
<evidence type="ECO:0000256" key="14">
    <source>
        <dbReference type="SAM" id="Phobius"/>
    </source>
</evidence>
<dbReference type="GeneID" id="106166292"/>
<dbReference type="InterPro" id="IPR057495">
    <property type="entry name" value="AAA_lid_BCS1"/>
</dbReference>
<sequence>MTIAELFSSLGDNPYFGAGFGLAGLGAGAAVLRKGLVVATILFRRHCMISMEVPSKDVSYQWILKWISVRGTKTHHLSVDTSITQNDVGKLTTKYNFIPSPGDHFFRYKKNWIKVERVREQQMTGAHRENPWETVTFIALGNNRSIFFDILEEARMLALDSIEGKLITYVAKGAEWRQFGFPRTPRPLSSVVLEEGVKESIVSDVKEFISNQPWYSARGIPYRRGYLLYGPPGCGKTSFITALAGELQFSICILSLSEIGMTDDRLNYLLSIAPQDSIILLEDVDVAVAGRDMSREDPDRFAGMGSLTFSGLLNALDGVASTEGRIVFMTTNHLERLPPALIRPGRVDMKEKIDFCTKYQLEQMFLRFFPDQNQEEATVFADCVMSHGQDVSAAQIQGYFMFHKNDPKNSN</sequence>
<keyword evidence="4 14" id="KW-0812">Transmembrane</keyword>
<protein>
    <recommendedName>
        <fullName evidence="3">Mitochondrial chaperone BCS1</fullName>
    </recommendedName>
    <alternativeName>
        <fullName evidence="12">BCS1-like protein</fullName>
    </alternativeName>
</protein>
<feature type="domain" description="BCS1 N-terminal" evidence="16">
    <location>
        <begin position="23"/>
        <end position="191"/>
    </location>
</feature>
<evidence type="ECO:0000313" key="17">
    <source>
        <dbReference type="Proteomes" id="UP000085678"/>
    </source>
</evidence>
<dbReference type="InterPro" id="IPR027417">
    <property type="entry name" value="P-loop_NTPase"/>
</dbReference>
<dbReference type="GO" id="GO:0016887">
    <property type="term" value="F:ATP hydrolysis activity"/>
    <property type="evidence" value="ECO:0007669"/>
    <property type="project" value="InterPro"/>
</dbReference>
<evidence type="ECO:0000256" key="13">
    <source>
        <dbReference type="ARBA" id="ARBA00048778"/>
    </source>
</evidence>
<evidence type="ECO:0000256" key="4">
    <source>
        <dbReference type="ARBA" id="ARBA00022692"/>
    </source>
</evidence>
<feature type="transmembrane region" description="Helical" evidence="14">
    <location>
        <begin position="20"/>
        <end position="43"/>
    </location>
</feature>
<feature type="domain" description="AAA+ ATPase" evidence="15">
    <location>
        <begin position="222"/>
        <end position="357"/>
    </location>
</feature>
<evidence type="ECO:0000313" key="18">
    <source>
        <dbReference type="RefSeq" id="XP_013400263.1"/>
    </source>
</evidence>
<evidence type="ECO:0000256" key="6">
    <source>
        <dbReference type="ARBA" id="ARBA00022792"/>
    </source>
</evidence>
<keyword evidence="10" id="KW-0496">Mitochondrion</keyword>
<dbReference type="InParanoid" id="A0A1S3IQB7"/>
<name>A0A1S3IQB7_LINAN</name>
<dbReference type="CDD" id="cd19510">
    <property type="entry name" value="RecA-like_BCS1"/>
    <property type="match status" value="1"/>
</dbReference>
<keyword evidence="11 14" id="KW-0472">Membrane</keyword>
<dbReference type="GO" id="GO:0005524">
    <property type="term" value="F:ATP binding"/>
    <property type="evidence" value="ECO:0007669"/>
    <property type="project" value="UniProtKB-KW"/>
</dbReference>
<dbReference type="PANTHER" id="PTHR23070">
    <property type="entry name" value="BCS1 AAA-TYPE ATPASE"/>
    <property type="match status" value="1"/>
</dbReference>
<dbReference type="Pfam" id="PF25426">
    <property type="entry name" value="AAA_lid_BCS1"/>
    <property type="match status" value="1"/>
</dbReference>
<dbReference type="FunCoup" id="A0A1S3IQB7">
    <property type="interactions" value="642"/>
</dbReference>
<dbReference type="SMART" id="SM01024">
    <property type="entry name" value="BCS1_N"/>
    <property type="match status" value="1"/>
</dbReference>
<evidence type="ECO:0000256" key="3">
    <source>
        <dbReference type="ARBA" id="ARBA00016942"/>
    </source>
</evidence>
<accession>A0A1S3IQB7</accession>
<evidence type="ECO:0000256" key="7">
    <source>
        <dbReference type="ARBA" id="ARBA00022801"/>
    </source>
</evidence>
<dbReference type="Pfam" id="PF00004">
    <property type="entry name" value="AAA"/>
    <property type="match status" value="1"/>
</dbReference>
<evidence type="ECO:0000256" key="9">
    <source>
        <dbReference type="ARBA" id="ARBA00022989"/>
    </source>
</evidence>
<gene>
    <name evidence="18" type="primary">LOC106166292</name>
</gene>
<dbReference type="KEGG" id="lak:106166292"/>
<reference evidence="18" key="1">
    <citation type="submission" date="2025-08" db="UniProtKB">
        <authorList>
            <consortium name="RefSeq"/>
        </authorList>
    </citation>
    <scope>IDENTIFICATION</scope>
    <source>
        <tissue evidence="18">Gonads</tissue>
    </source>
</reference>
<dbReference type="InterPro" id="IPR003959">
    <property type="entry name" value="ATPase_AAA_core"/>
</dbReference>
<dbReference type="FunFam" id="3.40.50.300:FF:000768">
    <property type="entry name" value="Probable mitochondrial chaperone bcs1"/>
    <property type="match status" value="1"/>
</dbReference>
<dbReference type="GO" id="GO:0034551">
    <property type="term" value="P:mitochondrial respiratory chain complex III assembly"/>
    <property type="evidence" value="ECO:0007669"/>
    <property type="project" value="UniProtKB-ARBA"/>
</dbReference>
<comment type="catalytic activity">
    <reaction evidence="13">
        <text>ATP + H2O = ADP + phosphate + H(+)</text>
        <dbReference type="Rhea" id="RHEA:13065"/>
        <dbReference type="ChEBI" id="CHEBI:15377"/>
        <dbReference type="ChEBI" id="CHEBI:15378"/>
        <dbReference type="ChEBI" id="CHEBI:30616"/>
        <dbReference type="ChEBI" id="CHEBI:43474"/>
        <dbReference type="ChEBI" id="CHEBI:456216"/>
    </reaction>
    <physiologicalReaction direction="left-to-right" evidence="13">
        <dbReference type="Rhea" id="RHEA:13066"/>
    </physiologicalReaction>
</comment>
<evidence type="ECO:0000259" key="16">
    <source>
        <dbReference type="SMART" id="SM01024"/>
    </source>
</evidence>
<proteinExistence type="inferred from homology"/>
<dbReference type="InterPro" id="IPR050747">
    <property type="entry name" value="Mitochondrial_chaperone_BCS1"/>
</dbReference>
<dbReference type="InterPro" id="IPR014851">
    <property type="entry name" value="BCS1_N"/>
</dbReference>
<evidence type="ECO:0000256" key="8">
    <source>
        <dbReference type="ARBA" id="ARBA00022840"/>
    </source>
</evidence>
<dbReference type="GO" id="GO:0005743">
    <property type="term" value="C:mitochondrial inner membrane"/>
    <property type="evidence" value="ECO:0007669"/>
    <property type="project" value="UniProtKB-SubCell"/>
</dbReference>
<dbReference type="OrthoDB" id="10251412at2759"/>
<dbReference type="SUPFAM" id="SSF52540">
    <property type="entry name" value="P-loop containing nucleoside triphosphate hydrolases"/>
    <property type="match status" value="1"/>
</dbReference>
<evidence type="ECO:0000256" key="1">
    <source>
        <dbReference type="ARBA" id="ARBA00004434"/>
    </source>
</evidence>
<dbReference type="SMART" id="SM00382">
    <property type="entry name" value="AAA"/>
    <property type="match status" value="1"/>
</dbReference>
<comment type="subcellular location">
    <subcellularLocation>
        <location evidence="1">Mitochondrion inner membrane</location>
        <topology evidence="1">Single-pass membrane protein</topology>
    </subcellularLocation>
</comment>
<dbReference type="AlphaFoldDB" id="A0A1S3IQB7"/>
<dbReference type="Proteomes" id="UP000085678">
    <property type="component" value="Unplaced"/>
</dbReference>
<keyword evidence="5" id="KW-0547">Nucleotide-binding</keyword>
<organism evidence="17 18">
    <name type="scientific">Lingula anatina</name>
    <name type="common">Brachiopod</name>
    <name type="synonym">Lingula unguis</name>
    <dbReference type="NCBI Taxonomy" id="7574"/>
    <lineage>
        <taxon>Eukaryota</taxon>
        <taxon>Metazoa</taxon>
        <taxon>Spiralia</taxon>
        <taxon>Lophotrochozoa</taxon>
        <taxon>Brachiopoda</taxon>
        <taxon>Linguliformea</taxon>
        <taxon>Lingulata</taxon>
        <taxon>Lingulida</taxon>
        <taxon>Linguloidea</taxon>
        <taxon>Lingulidae</taxon>
        <taxon>Lingula</taxon>
    </lineage>
</organism>
<keyword evidence="17" id="KW-1185">Reference proteome</keyword>
<evidence type="ECO:0000259" key="15">
    <source>
        <dbReference type="SMART" id="SM00382"/>
    </source>
</evidence>
<evidence type="ECO:0000256" key="10">
    <source>
        <dbReference type="ARBA" id="ARBA00023128"/>
    </source>
</evidence>
<dbReference type="Pfam" id="PF08740">
    <property type="entry name" value="BCS1_N"/>
    <property type="match status" value="1"/>
</dbReference>
<comment type="similarity">
    <text evidence="2">Belongs to the AAA ATPase family. BCS1 subfamily.</text>
</comment>
<evidence type="ECO:0000256" key="12">
    <source>
        <dbReference type="ARBA" id="ARBA00032816"/>
    </source>
</evidence>
<keyword evidence="9 14" id="KW-1133">Transmembrane helix</keyword>
<keyword evidence="8" id="KW-0067">ATP-binding</keyword>
<dbReference type="OMA" id="WMTLYQR"/>
<evidence type="ECO:0000256" key="11">
    <source>
        <dbReference type="ARBA" id="ARBA00023136"/>
    </source>
</evidence>
<dbReference type="InterPro" id="IPR003593">
    <property type="entry name" value="AAA+_ATPase"/>
</dbReference>